<sequence length="124" mass="13863">MKSEAGFVVLTDGLLVTYHEAGRTCMKNFNFQIWASAVPLAFLFDVGGQRMRVVYSSIPERGAANELPYHHAMAVEITTVKLLNDVLCCRGGFNLGKTVMFDLSRLQVGYLDDFAIGYFCLWRG</sequence>
<proteinExistence type="predicted"/>
<name>A0A1T2KTM1_9GAMM</name>
<evidence type="ECO:0000313" key="1">
    <source>
        <dbReference type="EMBL" id="OOZ36066.1"/>
    </source>
</evidence>
<dbReference type="Proteomes" id="UP000190896">
    <property type="component" value="Unassembled WGS sequence"/>
</dbReference>
<dbReference type="AlphaFoldDB" id="A0A1T2KTM1"/>
<gene>
    <name evidence="1" type="ORF">BOW51_09080</name>
</gene>
<dbReference type="EMBL" id="MPRJ01000057">
    <property type="protein sequence ID" value="OOZ36066.1"/>
    <property type="molecule type" value="Genomic_DNA"/>
</dbReference>
<reference evidence="1 2" key="1">
    <citation type="submission" date="2016-11" db="EMBL/GenBank/DDBJ databases">
        <title>Mixed transmission modes and dynamic genome evolution in an obligate animal-bacterial symbiosis.</title>
        <authorList>
            <person name="Russell S.L."/>
            <person name="Corbett-Detig R.B."/>
            <person name="Cavanaugh C.M."/>
        </authorList>
    </citation>
    <scope>NUCLEOTIDE SEQUENCE [LARGE SCALE GENOMIC DNA]</scope>
    <source>
        <strain evidence="1">Se-Cadez</strain>
    </source>
</reference>
<organism evidence="1 2">
    <name type="scientific">Solemya velesiana gill symbiont</name>
    <dbReference type="NCBI Taxonomy" id="1918948"/>
    <lineage>
        <taxon>Bacteria</taxon>
        <taxon>Pseudomonadati</taxon>
        <taxon>Pseudomonadota</taxon>
        <taxon>Gammaproteobacteria</taxon>
        <taxon>sulfur-oxidizing symbionts</taxon>
    </lineage>
</organism>
<comment type="caution">
    <text evidence="1">The sequence shown here is derived from an EMBL/GenBank/DDBJ whole genome shotgun (WGS) entry which is preliminary data.</text>
</comment>
<keyword evidence="2" id="KW-1185">Reference proteome</keyword>
<accession>A0A1T2KTM1</accession>
<protein>
    <submittedName>
        <fullName evidence="1">Uncharacterized protein</fullName>
    </submittedName>
</protein>
<evidence type="ECO:0000313" key="2">
    <source>
        <dbReference type="Proteomes" id="UP000190896"/>
    </source>
</evidence>